<reference evidence="1 2" key="1">
    <citation type="submission" date="2013-04" db="EMBL/GenBank/DDBJ databases">
        <title>The Genome Sequence of Treponema maltophilum ATCC 51939.</title>
        <authorList>
            <consortium name="The Broad Institute Genomics Platform"/>
            <person name="Earl A."/>
            <person name="Ward D."/>
            <person name="Feldgarden M."/>
            <person name="Gevers D."/>
            <person name="Leonetti C."/>
            <person name="Blanton J.M."/>
            <person name="Dewhirst F.E."/>
            <person name="Izard J."/>
            <person name="Walker B."/>
            <person name="Young S."/>
            <person name="Zeng Q."/>
            <person name="Gargeya S."/>
            <person name="Fitzgerald M."/>
            <person name="Haas B."/>
            <person name="Abouelleil A."/>
            <person name="Allen A.W."/>
            <person name="Alvarado L."/>
            <person name="Arachchi H.M."/>
            <person name="Berlin A.M."/>
            <person name="Chapman S.B."/>
            <person name="Gainer-Dewar J."/>
            <person name="Goldberg J."/>
            <person name="Griggs A."/>
            <person name="Gujja S."/>
            <person name="Hansen M."/>
            <person name="Howarth C."/>
            <person name="Imamovic A."/>
            <person name="Ireland A."/>
            <person name="Larimer J."/>
            <person name="McCowan C."/>
            <person name="Murphy C."/>
            <person name="Pearson M."/>
            <person name="Poon T.W."/>
            <person name="Priest M."/>
            <person name="Roberts A."/>
            <person name="Saif S."/>
            <person name="Shea T."/>
            <person name="Sisk P."/>
            <person name="Sykes S."/>
            <person name="Wortman J."/>
            <person name="Nusbaum C."/>
            <person name="Birren B."/>
        </authorList>
    </citation>
    <scope>NUCLEOTIDE SEQUENCE [LARGE SCALE GENOMIC DNA]</scope>
    <source>
        <strain evidence="1 2">ATCC 51939</strain>
    </source>
</reference>
<dbReference type="Proteomes" id="UP000014541">
    <property type="component" value="Unassembled WGS sequence"/>
</dbReference>
<accession>S3KGL8</accession>
<dbReference type="STRING" id="1125699.HMPREF9194_01723"/>
<dbReference type="AlphaFoldDB" id="S3KGL8"/>
<comment type="caution">
    <text evidence="1">The sequence shown here is derived from an EMBL/GenBank/DDBJ whole genome shotgun (WGS) entry which is preliminary data.</text>
</comment>
<dbReference type="HOGENOM" id="CLU_1610039_0_0_12"/>
<protein>
    <submittedName>
        <fullName evidence="1">Uncharacterized protein</fullName>
    </submittedName>
</protein>
<keyword evidence="2" id="KW-1185">Reference proteome</keyword>
<gene>
    <name evidence="1" type="ORF">HMPREF9194_01723</name>
</gene>
<dbReference type="EMBL" id="ATFF01000006">
    <property type="protein sequence ID" value="EPF31377.1"/>
    <property type="molecule type" value="Genomic_DNA"/>
</dbReference>
<proteinExistence type="predicted"/>
<evidence type="ECO:0000313" key="1">
    <source>
        <dbReference type="EMBL" id="EPF31377.1"/>
    </source>
</evidence>
<name>S3KGL8_TREMA</name>
<organism evidence="1 2">
    <name type="scientific">Treponema maltophilum ATCC 51939</name>
    <dbReference type="NCBI Taxonomy" id="1125699"/>
    <lineage>
        <taxon>Bacteria</taxon>
        <taxon>Pseudomonadati</taxon>
        <taxon>Spirochaetota</taxon>
        <taxon>Spirochaetia</taxon>
        <taxon>Spirochaetales</taxon>
        <taxon>Treponemataceae</taxon>
        <taxon>Treponema</taxon>
    </lineage>
</organism>
<sequence>MAACRSVAGGQDVVPLSIPPVPCYTFFMKAARRAQAYILPHKNCIFPKKTLDTKRPRRIMPFDTRYPIPDTRYPIPDTRYPIPDTRYPIPDTRYLHKSSLQSRSLLCFEFRRLRRRNSRIYSFYNSHSNLHSRNCSLFRTNVRTYSAHSVHFFHVYTFGFDRRIR</sequence>
<evidence type="ECO:0000313" key="2">
    <source>
        <dbReference type="Proteomes" id="UP000014541"/>
    </source>
</evidence>